<dbReference type="PANTHER" id="PTHR33931">
    <property type="entry name" value="HOLIN-LIKE PROTEIN CIDA-RELATED"/>
    <property type="match status" value="1"/>
</dbReference>
<organism evidence="7 8">
    <name type="scientific">Paenibacillus nuruki</name>
    <dbReference type="NCBI Taxonomy" id="1886670"/>
    <lineage>
        <taxon>Bacteria</taxon>
        <taxon>Bacillati</taxon>
        <taxon>Bacillota</taxon>
        <taxon>Bacilli</taxon>
        <taxon>Bacillales</taxon>
        <taxon>Paenibacillaceae</taxon>
        <taxon>Paenibacillus</taxon>
    </lineage>
</organism>
<sequence length="144" mass="16351">MKIVKMLLQIAVLYLFYLIGTWIQQYFHLFIPGSVLGMLLLFALLMLKVFPEKWIQTGANTLLFYLPLFFIPATVGVIEHLDLFAGKGLLLILIVVISTLFTIGVTGYVAQWFITLADRSNQNKASSTSIPDHQLIYESRDQPK</sequence>
<evidence type="ECO:0000313" key="7">
    <source>
        <dbReference type="EMBL" id="ODP27873.1"/>
    </source>
</evidence>
<dbReference type="Pfam" id="PF03788">
    <property type="entry name" value="LrgA"/>
    <property type="match status" value="1"/>
</dbReference>
<feature type="transmembrane region" description="Helical" evidence="6">
    <location>
        <begin position="62"/>
        <end position="78"/>
    </location>
</feature>
<name>A0A1E3L2I7_9BACL</name>
<accession>A0A1E3L2I7</accession>
<comment type="caution">
    <text evidence="7">The sequence shown here is derived from an EMBL/GenBank/DDBJ whole genome shotgun (WGS) entry which is preliminary data.</text>
</comment>
<evidence type="ECO:0000256" key="1">
    <source>
        <dbReference type="ARBA" id="ARBA00004651"/>
    </source>
</evidence>
<comment type="subcellular location">
    <subcellularLocation>
        <location evidence="1">Cell membrane</location>
        <topology evidence="1">Multi-pass membrane protein</topology>
    </subcellularLocation>
</comment>
<dbReference type="InterPro" id="IPR005538">
    <property type="entry name" value="LrgA/CidA"/>
</dbReference>
<dbReference type="GO" id="GO:0005886">
    <property type="term" value="C:plasma membrane"/>
    <property type="evidence" value="ECO:0007669"/>
    <property type="project" value="UniProtKB-SubCell"/>
</dbReference>
<feature type="transmembrane region" description="Helical" evidence="6">
    <location>
        <begin position="29"/>
        <end position="50"/>
    </location>
</feature>
<dbReference type="EMBL" id="MDER01000045">
    <property type="protein sequence ID" value="ODP27873.1"/>
    <property type="molecule type" value="Genomic_DNA"/>
</dbReference>
<dbReference type="Proteomes" id="UP000094578">
    <property type="component" value="Unassembled WGS sequence"/>
</dbReference>
<keyword evidence="4 6" id="KW-1133">Transmembrane helix</keyword>
<keyword evidence="5 6" id="KW-0472">Membrane</keyword>
<gene>
    <name evidence="7" type="ORF">PTI45_02692</name>
</gene>
<keyword evidence="2" id="KW-1003">Cell membrane</keyword>
<evidence type="ECO:0000313" key="8">
    <source>
        <dbReference type="Proteomes" id="UP000094578"/>
    </source>
</evidence>
<proteinExistence type="predicted"/>
<evidence type="ECO:0000256" key="3">
    <source>
        <dbReference type="ARBA" id="ARBA00022692"/>
    </source>
</evidence>
<dbReference type="PATRIC" id="fig|1886670.3.peg.2737"/>
<feature type="transmembrane region" description="Helical" evidence="6">
    <location>
        <begin position="7"/>
        <end position="23"/>
    </location>
</feature>
<dbReference type="NCBIfam" id="NF002460">
    <property type="entry name" value="PRK01658.1"/>
    <property type="match status" value="1"/>
</dbReference>
<evidence type="ECO:0000256" key="4">
    <source>
        <dbReference type="ARBA" id="ARBA00022989"/>
    </source>
</evidence>
<dbReference type="PANTHER" id="PTHR33931:SF6">
    <property type="entry name" value="INTEGRAL MEMBRANE PROTEIN YXZK-RELATED"/>
    <property type="match status" value="1"/>
</dbReference>
<feature type="transmembrane region" description="Helical" evidence="6">
    <location>
        <begin position="90"/>
        <end position="114"/>
    </location>
</feature>
<evidence type="ECO:0000256" key="5">
    <source>
        <dbReference type="ARBA" id="ARBA00023136"/>
    </source>
</evidence>
<dbReference type="STRING" id="1886670.PTI45_02692"/>
<reference evidence="7 8" key="1">
    <citation type="submission" date="2016-08" db="EMBL/GenBank/DDBJ databases">
        <title>Genome sequencing of Paenibacillus sp. TI45-13ar, isolated from Korean traditional nuruk.</title>
        <authorList>
            <person name="Kim S.-J."/>
        </authorList>
    </citation>
    <scope>NUCLEOTIDE SEQUENCE [LARGE SCALE GENOMIC DNA]</scope>
    <source>
        <strain evidence="7 8">TI45-13ar</strain>
    </source>
</reference>
<dbReference type="AlphaFoldDB" id="A0A1E3L2I7"/>
<evidence type="ECO:0000256" key="6">
    <source>
        <dbReference type="SAM" id="Phobius"/>
    </source>
</evidence>
<evidence type="ECO:0000256" key="2">
    <source>
        <dbReference type="ARBA" id="ARBA00022475"/>
    </source>
</evidence>
<keyword evidence="8" id="KW-1185">Reference proteome</keyword>
<protein>
    <submittedName>
        <fullName evidence="7">Putative integral membrane protein YxzK</fullName>
    </submittedName>
</protein>
<keyword evidence="3 6" id="KW-0812">Transmembrane</keyword>